<keyword evidence="2" id="KW-1185">Reference proteome</keyword>
<sequence length="194" mass="22540">MHTSTAEHWKVAKRVQQYLKETASSGLRIFQNSDSNLYMYADADWAGDPNNRISTSSYILFFGPNIVSWSSRKQRAVVRSSTEEEYKSVANAFVEITWVQNLLHELHVTIPKMPTIYCDNVRVTYLSHYPVFHTHMKHIAVDFVYVRDQVHTHRVYVTQTHAYNQLADTFTKPLPKSIFIRCRSKLGIVAPYLL</sequence>
<dbReference type="CDD" id="cd09272">
    <property type="entry name" value="RNase_HI_RT_Ty1"/>
    <property type="match status" value="1"/>
</dbReference>
<evidence type="ECO:0000313" key="1">
    <source>
        <dbReference type="EMBL" id="PHT63548.1"/>
    </source>
</evidence>
<gene>
    <name evidence="1" type="ORF">T459_32598</name>
</gene>
<reference evidence="1 2" key="2">
    <citation type="journal article" date="2017" name="Genome Biol.">
        <title>New reference genome sequences of hot pepper reveal the massive evolution of plant disease-resistance genes by retroduplication.</title>
        <authorList>
            <person name="Kim S."/>
            <person name="Park J."/>
            <person name="Yeom S.I."/>
            <person name="Kim Y.M."/>
            <person name="Seo E."/>
            <person name="Kim K.T."/>
            <person name="Kim M.S."/>
            <person name="Lee J.M."/>
            <person name="Cheong K."/>
            <person name="Shin H.S."/>
            <person name="Kim S.B."/>
            <person name="Han K."/>
            <person name="Lee J."/>
            <person name="Park M."/>
            <person name="Lee H.A."/>
            <person name="Lee H.Y."/>
            <person name="Lee Y."/>
            <person name="Oh S."/>
            <person name="Lee J.H."/>
            <person name="Choi E."/>
            <person name="Choi E."/>
            <person name="Lee S.E."/>
            <person name="Jeon J."/>
            <person name="Kim H."/>
            <person name="Choi G."/>
            <person name="Song H."/>
            <person name="Lee J."/>
            <person name="Lee S.C."/>
            <person name="Kwon J.K."/>
            <person name="Lee H.Y."/>
            <person name="Koo N."/>
            <person name="Hong Y."/>
            <person name="Kim R.W."/>
            <person name="Kang W.H."/>
            <person name="Huh J.H."/>
            <person name="Kang B.C."/>
            <person name="Yang T.J."/>
            <person name="Lee Y.H."/>
            <person name="Bennetzen J.L."/>
            <person name="Choi D."/>
        </authorList>
    </citation>
    <scope>NUCLEOTIDE SEQUENCE [LARGE SCALE GENOMIC DNA]</scope>
    <source>
        <strain evidence="2">cv. CM334</strain>
    </source>
</reference>
<name>A0A2G2Y1D3_CAPAN</name>
<dbReference type="Gramene" id="PHT63548">
    <property type="protein sequence ID" value="PHT63548"/>
    <property type="gene ID" value="T459_32598"/>
</dbReference>
<dbReference type="EMBL" id="AYRZ02000029">
    <property type="protein sequence ID" value="PHT63548.1"/>
    <property type="molecule type" value="Genomic_DNA"/>
</dbReference>
<organism evidence="1 2">
    <name type="scientific">Capsicum annuum</name>
    <name type="common">Capsicum pepper</name>
    <dbReference type="NCBI Taxonomy" id="4072"/>
    <lineage>
        <taxon>Eukaryota</taxon>
        <taxon>Viridiplantae</taxon>
        <taxon>Streptophyta</taxon>
        <taxon>Embryophyta</taxon>
        <taxon>Tracheophyta</taxon>
        <taxon>Spermatophyta</taxon>
        <taxon>Magnoliopsida</taxon>
        <taxon>eudicotyledons</taxon>
        <taxon>Gunneridae</taxon>
        <taxon>Pentapetalae</taxon>
        <taxon>asterids</taxon>
        <taxon>lamiids</taxon>
        <taxon>Solanales</taxon>
        <taxon>Solanaceae</taxon>
        <taxon>Solanoideae</taxon>
        <taxon>Capsiceae</taxon>
        <taxon>Capsicum</taxon>
    </lineage>
</organism>
<dbReference type="PANTHER" id="PTHR11439">
    <property type="entry name" value="GAG-POL-RELATED RETROTRANSPOSON"/>
    <property type="match status" value="1"/>
</dbReference>
<dbReference type="SUPFAM" id="SSF56672">
    <property type="entry name" value="DNA/RNA polymerases"/>
    <property type="match status" value="1"/>
</dbReference>
<proteinExistence type="predicted"/>
<protein>
    <submittedName>
        <fullName evidence="1">Uncharacterized protein</fullName>
    </submittedName>
</protein>
<accession>A0A2G2Y1D3</accession>
<comment type="caution">
    <text evidence="1">The sequence shown here is derived from an EMBL/GenBank/DDBJ whole genome shotgun (WGS) entry which is preliminary data.</text>
</comment>
<dbReference type="AlphaFoldDB" id="A0A2G2Y1D3"/>
<reference evidence="1 2" key="1">
    <citation type="journal article" date="2014" name="Nat. Genet.">
        <title>Genome sequence of the hot pepper provides insights into the evolution of pungency in Capsicum species.</title>
        <authorList>
            <person name="Kim S."/>
            <person name="Park M."/>
            <person name="Yeom S.I."/>
            <person name="Kim Y.M."/>
            <person name="Lee J.M."/>
            <person name="Lee H.A."/>
            <person name="Seo E."/>
            <person name="Choi J."/>
            <person name="Cheong K."/>
            <person name="Kim K.T."/>
            <person name="Jung K."/>
            <person name="Lee G.W."/>
            <person name="Oh S.K."/>
            <person name="Bae C."/>
            <person name="Kim S.B."/>
            <person name="Lee H.Y."/>
            <person name="Kim S.Y."/>
            <person name="Kim M.S."/>
            <person name="Kang B.C."/>
            <person name="Jo Y.D."/>
            <person name="Yang H.B."/>
            <person name="Jeong H.J."/>
            <person name="Kang W.H."/>
            <person name="Kwon J.K."/>
            <person name="Shin C."/>
            <person name="Lim J.Y."/>
            <person name="Park J.H."/>
            <person name="Huh J.H."/>
            <person name="Kim J.S."/>
            <person name="Kim B.D."/>
            <person name="Cohen O."/>
            <person name="Paran I."/>
            <person name="Suh M.C."/>
            <person name="Lee S.B."/>
            <person name="Kim Y.K."/>
            <person name="Shin Y."/>
            <person name="Noh S.J."/>
            <person name="Park J."/>
            <person name="Seo Y.S."/>
            <person name="Kwon S.Y."/>
            <person name="Kim H.A."/>
            <person name="Park J.M."/>
            <person name="Kim H.J."/>
            <person name="Choi S.B."/>
            <person name="Bosland P.W."/>
            <person name="Reeves G."/>
            <person name="Jo S.H."/>
            <person name="Lee B.W."/>
            <person name="Cho H.T."/>
            <person name="Choi H.S."/>
            <person name="Lee M.S."/>
            <person name="Yu Y."/>
            <person name="Do Choi Y."/>
            <person name="Park B.S."/>
            <person name="van Deynze A."/>
            <person name="Ashrafi H."/>
            <person name="Hill T."/>
            <person name="Kim W.T."/>
            <person name="Pai H.S."/>
            <person name="Ahn H.K."/>
            <person name="Yeam I."/>
            <person name="Giovannoni J.J."/>
            <person name="Rose J.K."/>
            <person name="Sorensen I."/>
            <person name="Lee S.J."/>
            <person name="Kim R.W."/>
            <person name="Choi I.Y."/>
            <person name="Choi B.S."/>
            <person name="Lim J.S."/>
            <person name="Lee Y.H."/>
            <person name="Choi D."/>
        </authorList>
    </citation>
    <scope>NUCLEOTIDE SEQUENCE [LARGE SCALE GENOMIC DNA]</scope>
    <source>
        <strain evidence="2">cv. CM334</strain>
    </source>
</reference>
<dbReference type="PANTHER" id="PTHR11439:SF455">
    <property type="entry name" value="RLK (RECEPTOR-LIKE PROTEIN KINASE) 8, PUTATIVE-RELATED"/>
    <property type="match status" value="1"/>
</dbReference>
<evidence type="ECO:0000313" key="2">
    <source>
        <dbReference type="Proteomes" id="UP000222542"/>
    </source>
</evidence>
<dbReference type="InterPro" id="IPR043502">
    <property type="entry name" value="DNA/RNA_pol_sf"/>
</dbReference>
<dbReference type="STRING" id="4072.A0A2G2Y1D3"/>
<dbReference type="Proteomes" id="UP000222542">
    <property type="component" value="Unassembled WGS sequence"/>
</dbReference>